<keyword evidence="8 9" id="KW-0804">Transcription</keyword>
<dbReference type="SUPFAM" id="SSF52172">
    <property type="entry name" value="CheY-like"/>
    <property type="match status" value="1"/>
</dbReference>
<keyword evidence="7 9" id="KW-0010">Activator</keyword>
<protein>
    <recommendedName>
        <fullName evidence="9">Transcriptional regulatory protein</fullName>
    </recommendedName>
</protein>
<evidence type="ECO:0000256" key="2">
    <source>
        <dbReference type="ARBA" id="ARBA00022490"/>
    </source>
</evidence>
<dbReference type="InterPro" id="IPR001789">
    <property type="entry name" value="Sig_transdc_resp-reg_receiver"/>
</dbReference>
<dbReference type="EMBL" id="FNRY01000001">
    <property type="protein sequence ID" value="SEB46781.1"/>
    <property type="molecule type" value="Genomic_DNA"/>
</dbReference>
<evidence type="ECO:0000256" key="9">
    <source>
        <dbReference type="PIRNR" id="PIRNR006171"/>
    </source>
</evidence>
<dbReference type="PROSITE" id="PS50110">
    <property type="entry name" value="RESPONSE_REGULATORY"/>
    <property type="match status" value="1"/>
</dbReference>
<gene>
    <name evidence="12" type="ORF">SAMN04489806_0746</name>
</gene>
<dbReference type="PANTHER" id="PTHR45526:SF1">
    <property type="entry name" value="TRANSCRIPTIONAL REGULATORY PROTEIN DCUR-RELATED"/>
    <property type="match status" value="1"/>
</dbReference>
<evidence type="ECO:0000256" key="7">
    <source>
        <dbReference type="ARBA" id="ARBA00023159"/>
    </source>
</evidence>
<evidence type="ECO:0000256" key="3">
    <source>
        <dbReference type="ARBA" id="ARBA00022553"/>
    </source>
</evidence>
<dbReference type="OrthoDB" id="7187989at2"/>
<keyword evidence="4 9" id="KW-0902">Two-component regulatory system</keyword>
<dbReference type="InterPro" id="IPR036390">
    <property type="entry name" value="WH_DNA-bd_sf"/>
</dbReference>
<dbReference type="PIRSF" id="PIRSF006171">
    <property type="entry name" value="RR_citrat_malat"/>
    <property type="match status" value="1"/>
</dbReference>
<evidence type="ECO:0000259" key="11">
    <source>
        <dbReference type="PROSITE" id="PS50110"/>
    </source>
</evidence>
<dbReference type="GO" id="GO:0003677">
    <property type="term" value="F:DNA binding"/>
    <property type="evidence" value="ECO:0007669"/>
    <property type="project" value="UniProtKB-KW"/>
</dbReference>
<feature type="modified residue" description="4-aspartylphosphate" evidence="10">
    <location>
        <position position="56"/>
    </location>
</feature>
<dbReference type="InterPro" id="IPR011006">
    <property type="entry name" value="CheY-like_superfamily"/>
</dbReference>
<keyword evidence="5 9" id="KW-0805">Transcription regulation</keyword>
<evidence type="ECO:0000313" key="13">
    <source>
        <dbReference type="Proteomes" id="UP000199183"/>
    </source>
</evidence>
<organism evidence="12 13">
    <name type="scientific">Paramicrobacterium humi</name>
    <dbReference type="NCBI Taxonomy" id="640635"/>
    <lineage>
        <taxon>Bacteria</taxon>
        <taxon>Bacillati</taxon>
        <taxon>Actinomycetota</taxon>
        <taxon>Actinomycetes</taxon>
        <taxon>Micrococcales</taxon>
        <taxon>Microbacteriaceae</taxon>
        <taxon>Paramicrobacterium</taxon>
    </lineage>
</organism>
<dbReference type="GO" id="GO:0000156">
    <property type="term" value="F:phosphorelay response regulator activity"/>
    <property type="evidence" value="ECO:0007669"/>
    <property type="project" value="TreeGrafter"/>
</dbReference>
<dbReference type="Proteomes" id="UP000199183">
    <property type="component" value="Unassembled WGS sequence"/>
</dbReference>
<dbReference type="STRING" id="640635.SAMN04489806_0746"/>
<reference evidence="12 13" key="1">
    <citation type="submission" date="2016-10" db="EMBL/GenBank/DDBJ databases">
        <authorList>
            <person name="de Groot N.N."/>
        </authorList>
    </citation>
    <scope>NUCLEOTIDE SEQUENCE [LARGE SCALE GENOMIC DNA]</scope>
    <source>
        <strain evidence="12 13">DSM 21799</strain>
    </source>
</reference>
<dbReference type="AlphaFoldDB" id="A0A1H4JKD3"/>
<evidence type="ECO:0000313" key="12">
    <source>
        <dbReference type="EMBL" id="SEB46781.1"/>
    </source>
</evidence>
<evidence type="ECO:0000256" key="6">
    <source>
        <dbReference type="ARBA" id="ARBA00023125"/>
    </source>
</evidence>
<keyword evidence="3 10" id="KW-0597">Phosphoprotein</keyword>
<name>A0A1H4JKD3_9MICO</name>
<evidence type="ECO:0000256" key="4">
    <source>
        <dbReference type="ARBA" id="ARBA00023012"/>
    </source>
</evidence>
<evidence type="ECO:0000256" key="5">
    <source>
        <dbReference type="ARBA" id="ARBA00023015"/>
    </source>
</evidence>
<keyword evidence="6 9" id="KW-0238">DNA-binding</keyword>
<feature type="domain" description="Response regulatory" evidence="11">
    <location>
        <begin position="5"/>
        <end position="123"/>
    </location>
</feature>
<dbReference type="RefSeq" id="WP_091179956.1">
    <property type="nucleotide sequence ID" value="NZ_FNRY01000001.1"/>
</dbReference>
<sequence>MSPRTVLVVDDDVAVASIHKRFIESLEEFTVVGVAHSGGQALRQAHALKPELVLLDLYLPDINGLDVLARLRAEDATRDIDVIAVTAARDLESVRRAKLGGAFRYLVKPFGAGMLRDALAEFAQSKRRLDTQPGAVIDQSAIDAIMHDGRRQSTSALPKGIGKATLERVAAALAQTENSASAVEIAEATGMSRVSARRYLEYLTTAGRATVAPRYGQTGRPEMRYSPVS</sequence>
<dbReference type="Gene3D" id="3.40.50.2300">
    <property type="match status" value="1"/>
</dbReference>
<accession>A0A1H4JKD3</accession>
<dbReference type="Pfam" id="PF00072">
    <property type="entry name" value="Response_reg"/>
    <property type="match status" value="1"/>
</dbReference>
<keyword evidence="13" id="KW-1185">Reference proteome</keyword>
<comment type="subcellular location">
    <subcellularLocation>
        <location evidence="1 9">Cytoplasm</location>
    </subcellularLocation>
</comment>
<keyword evidence="2 9" id="KW-0963">Cytoplasm</keyword>
<dbReference type="InterPro" id="IPR024187">
    <property type="entry name" value="Sig_transdc_resp-reg_cit/mal"/>
</dbReference>
<dbReference type="GO" id="GO:0005737">
    <property type="term" value="C:cytoplasm"/>
    <property type="evidence" value="ECO:0007669"/>
    <property type="project" value="UniProtKB-SubCell"/>
</dbReference>
<evidence type="ECO:0000256" key="10">
    <source>
        <dbReference type="PROSITE-ProRule" id="PRU00169"/>
    </source>
</evidence>
<dbReference type="PANTHER" id="PTHR45526">
    <property type="entry name" value="TRANSCRIPTIONAL REGULATORY PROTEIN DPIA"/>
    <property type="match status" value="1"/>
</dbReference>
<dbReference type="SMART" id="SM00448">
    <property type="entry name" value="REC"/>
    <property type="match status" value="1"/>
</dbReference>
<evidence type="ECO:0000256" key="1">
    <source>
        <dbReference type="ARBA" id="ARBA00004496"/>
    </source>
</evidence>
<evidence type="ECO:0000256" key="8">
    <source>
        <dbReference type="ARBA" id="ARBA00023163"/>
    </source>
</evidence>
<dbReference type="SUPFAM" id="SSF46785">
    <property type="entry name" value="Winged helix' DNA-binding domain"/>
    <property type="match status" value="1"/>
</dbReference>
<proteinExistence type="predicted"/>
<dbReference type="GO" id="GO:0003700">
    <property type="term" value="F:DNA-binding transcription factor activity"/>
    <property type="evidence" value="ECO:0007669"/>
    <property type="project" value="InterPro"/>
</dbReference>
<dbReference type="InterPro" id="IPR051271">
    <property type="entry name" value="2C-system_Tx_regulators"/>
</dbReference>